<keyword evidence="1" id="KW-0808">Transferase</keyword>
<dbReference type="Proteomes" id="UP000594014">
    <property type="component" value="Chromosome"/>
</dbReference>
<organism evidence="1 2">
    <name type="scientific">Anoxybacterium hadale</name>
    <dbReference type="NCBI Taxonomy" id="3408580"/>
    <lineage>
        <taxon>Bacteria</taxon>
        <taxon>Bacillati</taxon>
        <taxon>Bacillota</taxon>
        <taxon>Clostridia</taxon>
        <taxon>Peptostreptococcales</taxon>
        <taxon>Anaerovoracaceae</taxon>
        <taxon>Anoxybacterium</taxon>
    </lineage>
</organism>
<dbReference type="EMBL" id="CP042469">
    <property type="protein sequence ID" value="QOX62892.1"/>
    <property type="molecule type" value="Genomic_DNA"/>
</dbReference>
<reference evidence="1" key="1">
    <citation type="submission" date="2019-08" db="EMBL/GenBank/DDBJ databases">
        <title>Genome sequence of Clostridiales bacterium MT110.</title>
        <authorList>
            <person name="Cao J."/>
        </authorList>
    </citation>
    <scope>NUCLEOTIDE SEQUENCE</scope>
    <source>
        <strain evidence="1">MT110</strain>
    </source>
</reference>
<evidence type="ECO:0000313" key="2">
    <source>
        <dbReference type="Proteomes" id="UP000594014"/>
    </source>
</evidence>
<sequence>MERLSFIKQYITTPRTVGAILPSSKYLADKMVEEIDFSSARYIVEYGPGTGVFTEKMIKERTQETMLLLLERNETFCGLLKEKYKEEPNLYIINDSAESIGKYMKMYDIPWVDYIVSGLPFASLPQGVSANILKQTQVYLKPDGRFILFQYTLFKKKLFEQYFKKTEVKRELRNVPPAYVLSCSSASYLRTEEGSQR</sequence>
<gene>
    <name evidence="1" type="ORF">FRZ06_05830</name>
</gene>
<keyword evidence="2" id="KW-1185">Reference proteome</keyword>
<accession>A0ACD1A963</accession>
<evidence type="ECO:0000313" key="1">
    <source>
        <dbReference type="EMBL" id="QOX62892.1"/>
    </source>
</evidence>
<protein>
    <submittedName>
        <fullName evidence="1">SAM-dependent methyltransferase</fullName>
    </submittedName>
</protein>
<proteinExistence type="predicted"/>
<name>A0ACD1A963_9FIRM</name>
<keyword evidence="1" id="KW-0489">Methyltransferase</keyword>